<dbReference type="EMBL" id="CP097509">
    <property type="protein sequence ID" value="URE17684.1"/>
    <property type="molecule type" value="Genomic_DNA"/>
</dbReference>
<dbReference type="InterPro" id="IPR036249">
    <property type="entry name" value="Thioredoxin-like_sf"/>
</dbReference>
<keyword evidence="3" id="KW-0479">Metal-binding</keyword>
<organism evidence="8 9">
    <name type="scientific">Musa troglodytarum</name>
    <name type="common">fe'i banana</name>
    <dbReference type="NCBI Taxonomy" id="320322"/>
    <lineage>
        <taxon>Eukaryota</taxon>
        <taxon>Viridiplantae</taxon>
        <taxon>Streptophyta</taxon>
        <taxon>Embryophyta</taxon>
        <taxon>Tracheophyta</taxon>
        <taxon>Spermatophyta</taxon>
        <taxon>Magnoliopsida</taxon>
        <taxon>Liliopsida</taxon>
        <taxon>Zingiberales</taxon>
        <taxon>Musaceae</taxon>
        <taxon>Musa</taxon>
    </lineage>
</organism>
<keyword evidence="4" id="KW-0408">Iron</keyword>
<dbReference type="SUPFAM" id="SSF52833">
    <property type="entry name" value="Thioredoxin-like"/>
    <property type="match status" value="1"/>
</dbReference>
<dbReference type="Pfam" id="PF00485">
    <property type="entry name" value="PRK"/>
    <property type="match status" value="1"/>
</dbReference>
<keyword evidence="5" id="KW-0411">Iron-sulfur</keyword>
<evidence type="ECO:0000256" key="6">
    <source>
        <dbReference type="ARBA" id="ARBA00034078"/>
    </source>
</evidence>
<evidence type="ECO:0000256" key="1">
    <source>
        <dbReference type="ARBA" id="ARBA00010643"/>
    </source>
</evidence>
<dbReference type="GO" id="GO:0005739">
    <property type="term" value="C:mitochondrion"/>
    <property type="evidence" value="ECO:0007669"/>
    <property type="project" value="GOC"/>
</dbReference>
<dbReference type="GO" id="GO:0005524">
    <property type="term" value="F:ATP binding"/>
    <property type="evidence" value="ECO:0007669"/>
    <property type="project" value="InterPro"/>
</dbReference>
<dbReference type="InterPro" id="IPR006083">
    <property type="entry name" value="PRK/URK"/>
</dbReference>
<dbReference type="Pfam" id="PF01257">
    <property type="entry name" value="2Fe-2S_thioredx"/>
    <property type="match status" value="1"/>
</dbReference>
<name>A0A9E7GLF4_9LILI</name>
<dbReference type="FunFam" id="1.10.10.1590:FF:000001">
    <property type="entry name" value="NADH-quinone oxidoreductase subunit E"/>
    <property type="match status" value="1"/>
</dbReference>
<dbReference type="GO" id="GO:0003954">
    <property type="term" value="F:NADH dehydrogenase activity"/>
    <property type="evidence" value="ECO:0007669"/>
    <property type="project" value="TreeGrafter"/>
</dbReference>
<dbReference type="InterPro" id="IPR027417">
    <property type="entry name" value="P-loop_NTPase"/>
</dbReference>
<dbReference type="OrthoDB" id="6362633at2759"/>
<dbReference type="AlphaFoldDB" id="A0A9E7GLF4"/>
<dbReference type="SUPFAM" id="SSF52540">
    <property type="entry name" value="P-loop containing nucleoside triphosphate hydrolases"/>
    <property type="match status" value="1"/>
</dbReference>
<dbReference type="InterPro" id="IPR002023">
    <property type="entry name" value="NuoE-like"/>
</dbReference>
<dbReference type="CDD" id="cd03064">
    <property type="entry name" value="TRX_Fd_NuoE"/>
    <property type="match status" value="1"/>
</dbReference>
<dbReference type="PROSITE" id="PS01099">
    <property type="entry name" value="COMPLEX1_24K"/>
    <property type="match status" value="1"/>
</dbReference>
<keyword evidence="2" id="KW-0001">2Fe-2S</keyword>
<evidence type="ECO:0000259" key="7">
    <source>
        <dbReference type="Pfam" id="PF00485"/>
    </source>
</evidence>
<accession>A0A9E7GLF4</accession>
<sequence>MRERWRSGREEDEKHATWRRNHANSHYFLVSNFSPPRGILKQILCRSLSFTQKHSNQKVLCYHKQEFPVLSERSIEEVYDSLTERLLSSAAKVQDINSKYIVGLAGPPGAGKTTLSSEVVHRLNNLWSQKVTGKNSVSPLEFAIVLPMDGFHLYRSQLDAMENPEEAHARRGAPWTFNPELLLKCLRSLRNEGSTYAPSFDHGVGDPVEDDVFVSSEHKVVIVEGNYLFLEEGIWQDICSIFDEKWFLDIDINIAMERVLKRHISTGKKPDVAKWRIEYNDRPNAELIMGSKKNADIHAAGLVRQTLQTAEARPPLQPPPSILYQCLLTIDLPPSLPSAVSSTPTAAYFIMASEDSKDLLKNVDWKTVGNAVNSDSLGPVTKKRFPKKIREIPDYYFLPRRSLPSSIAIYGAICAAGVGAGMLLEVAFAPARSFSTALNYHLDSPDIYSDLPWDFSEANKEKVKEILSHYPSNYKQSAVIPLLDLAQQQHGRWLPLSAMNVIAKVIEVAPIRVYEVATFYSMFNRTKVGKYHLLVCGTTPCMIRGSREIEEALLKHLGVKRNEVTKDGMFSVGEMECMGCCVNAPMITVADYSNGSEGYTYNYYEDVTPKRVIEIVEKGRKTSSKWFELGCKILIALGADQLEGTLACSGSQSLHHAGISMPADHRIPLVGIESRRFWTEETMWTPRQSPPIEPTAFCHVSVGWCGGGPRFSELLTLPGDCSRSCRVVGFRSATDR</sequence>
<comment type="similarity">
    <text evidence="1">Belongs to the complex I 24 kDa subunit family.</text>
</comment>
<dbReference type="InterPro" id="IPR042128">
    <property type="entry name" value="NuoE_dom"/>
</dbReference>
<evidence type="ECO:0000313" key="8">
    <source>
        <dbReference type="EMBL" id="URE17684.1"/>
    </source>
</evidence>
<dbReference type="Gene3D" id="3.40.50.300">
    <property type="entry name" value="P-loop containing nucleotide triphosphate hydrolases"/>
    <property type="match status" value="1"/>
</dbReference>
<dbReference type="FunFam" id="3.40.30.10:FF:000097">
    <property type="entry name" value="NADH dehydrogenase [ubiquinone] flavoprotein 2"/>
    <property type="match status" value="1"/>
</dbReference>
<dbReference type="GO" id="GO:0006120">
    <property type="term" value="P:mitochondrial electron transport, NADH to ubiquinone"/>
    <property type="evidence" value="ECO:0007669"/>
    <property type="project" value="TreeGrafter"/>
</dbReference>
<evidence type="ECO:0000256" key="3">
    <source>
        <dbReference type="ARBA" id="ARBA00022723"/>
    </source>
</evidence>
<dbReference type="NCBIfam" id="TIGR01958">
    <property type="entry name" value="nuoE_fam"/>
    <property type="match status" value="1"/>
</dbReference>
<evidence type="ECO:0000256" key="5">
    <source>
        <dbReference type="ARBA" id="ARBA00023014"/>
    </source>
</evidence>
<dbReference type="GO" id="GO:0016301">
    <property type="term" value="F:kinase activity"/>
    <property type="evidence" value="ECO:0007669"/>
    <property type="project" value="InterPro"/>
</dbReference>
<evidence type="ECO:0000256" key="4">
    <source>
        <dbReference type="ARBA" id="ARBA00023004"/>
    </source>
</evidence>
<evidence type="ECO:0000256" key="2">
    <source>
        <dbReference type="ARBA" id="ARBA00022714"/>
    </source>
</evidence>
<dbReference type="PANTHER" id="PTHR10371">
    <property type="entry name" value="NADH DEHYDROGENASE UBIQUINONE FLAVOPROTEIN 2, MITOCHONDRIAL"/>
    <property type="match status" value="1"/>
</dbReference>
<dbReference type="InterPro" id="IPR041921">
    <property type="entry name" value="NuoE_N"/>
</dbReference>
<reference evidence="8" key="1">
    <citation type="submission" date="2022-05" db="EMBL/GenBank/DDBJ databases">
        <title>The Musa troglodytarum L. genome provides insights into the mechanism of non-climacteric behaviour and enrichment of carotenoids.</title>
        <authorList>
            <person name="Wang J."/>
        </authorList>
    </citation>
    <scope>NUCLEOTIDE SEQUENCE</scope>
    <source>
        <tissue evidence="8">Leaf</tissue>
    </source>
</reference>
<keyword evidence="9" id="KW-1185">Reference proteome</keyword>
<evidence type="ECO:0000313" key="9">
    <source>
        <dbReference type="Proteomes" id="UP001055439"/>
    </source>
</evidence>
<feature type="domain" description="Phosphoribulokinase/uridine kinase" evidence="7">
    <location>
        <begin position="101"/>
        <end position="269"/>
    </location>
</feature>
<dbReference type="PANTHER" id="PTHR10371:SF3">
    <property type="entry name" value="NADH DEHYDROGENASE [UBIQUINONE] FLAVOPROTEIN 2, MITOCHONDRIAL"/>
    <property type="match status" value="1"/>
</dbReference>
<dbReference type="Gene3D" id="1.10.10.1590">
    <property type="entry name" value="NADH-quinone oxidoreductase subunit E"/>
    <property type="match status" value="1"/>
</dbReference>
<comment type="cofactor">
    <cofactor evidence="6">
        <name>[2Fe-2S] cluster</name>
        <dbReference type="ChEBI" id="CHEBI:190135"/>
    </cofactor>
</comment>
<protein>
    <submittedName>
        <fullName evidence="8">Phosphoribulokinase / Uridine kinase family</fullName>
    </submittedName>
</protein>
<dbReference type="GO" id="GO:0046872">
    <property type="term" value="F:metal ion binding"/>
    <property type="evidence" value="ECO:0007669"/>
    <property type="project" value="UniProtKB-KW"/>
</dbReference>
<gene>
    <name evidence="8" type="ORF">MUK42_10357</name>
</gene>
<dbReference type="Gene3D" id="3.40.30.10">
    <property type="entry name" value="Glutaredoxin"/>
    <property type="match status" value="1"/>
</dbReference>
<dbReference type="Proteomes" id="UP001055439">
    <property type="component" value="Chromosome 7"/>
</dbReference>
<proteinExistence type="inferred from homology"/>
<dbReference type="GO" id="GO:0051537">
    <property type="term" value="F:2 iron, 2 sulfur cluster binding"/>
    <property type="evidence" value="ECO:0007669"/>
    <property type="project" value="UniProtKB-KW"/>
</dbReference>